<dbReference type="InterPro" id="IPR018764">
    <property type="entry name" value="RskA_C"/>
</dbReference>
<feature type="region of interest" description="Disordered" evidence="10">
    <location>
        <begin position="103"/>
        <end position="144"/>
    </location>
</feature>
<keyword evidence="4" id="KW-1133">Transmembrane helix</keyword>
<evidence type="ECO:0000259" key="11">
    <source>
        <dbReference type="Pfam" id="PF10099"/>
    </source>
</evidence>
<accession>A0A5A7SEU2</accession>
<comment type="subcellular location">
    <subcellularLocation>
        <location evidence="1">Cell membrane</location>
        <topology evidence="1">Single-pass membrane protein</topology>
    </subcellularLocation>
</comment>
<evidence type="ECO:0000256" key="5">
    <source>
        <dbReference type="ARBA" id="ARBA00023015"/>
    </source>
</evidence>
<evidence type="ECO:0000256" key="8">
    <source>
        <dbReference type="ARBA" id="ARBA00029829"/>
    </source>
</evidence>
<dbReference type="InterPro" id="IPR041916">
    <property type="entry name" value="Anti_sigma_zinc_sf"/>
</dbReference>
<evidence type="ECO:0000256" key="9">
    <source>
        <dbReference type="ARBA" id="ARBA00030803"/>
    </source>
</evidence>
<dbReference type="GO" id="GO:0006417">
    <property type="term" value="P:regulation of translation"/>
    <property type="evidence" value="ECO:0007669"/>
    <property type="project" value="TreeGrafter"/>
</dbReference>
<evidence type="ECO:0000313" key="13">
    <source>
        <dbReference type="EMBL" id="KAA0022741.1"/>
    </source>
</evidence>
<keyword evidence="14" id="KW-1185">Reference proteome</keyword>
<comment type="caution">
    <text evidence="13">The sequence shown here is derived from an EMBL/GenBank/DDBJ whole genome shotgun (WGS) entry which is preliminary data.</text>
</comment>
<evidence type="ECO:0000256" key="7">
    <source>
        <dbReference type="ARBA" id="ARBA00023163"/>
    </source>
</evidence>
<evidence type="ECO:0000256" key="1">
    <source>
        <dbReference type="ARBA" id="ARBA00004162"/>
    </source>
</evidence>
<dbReference type="GO" id="GO:0005886">
    <property type="term" value="C:plasma membrane"/>
    <property type="evidence" value="ECO:0007669"/>
    <property type="project" value="UniProtKB-SubCell"/>
</dbReference>
<dbReference type="Pfam" id="PF10099">
    <property type="entry name" value="RskA_C"/>
    <property type="match status" value="1"/>
</dbReference>
<dbReference type="AlphaFoldDB" id="A0A5A7SEU2"/>
<dbReference type="Proteomes" id="UP000322244">
    <property type="component" value="Unassembled WGS sequence"/>
</dbReference>
<evidence type="ECO:0000259" key="12">
    <source>
        <dbReference type="Pfam" id="PF22618"/>
    </source>
</evidence>
<keyword evidence="3" id="KW-0812">Transmembrane</keyword>
<organism evidence="13 14">
    <name type="scientific">Antrihabitans cavernicola</name>
    <dbReference type="NCBI Taxonomy" id="2495913"/>
    <lineage>
        <taxon>Bacteria</taxon>
        <taxon>Bacillati</taxon>
        <taxon>Actinomycetota</taxon>
        <taxon>Actinomycetes</taxon>
        <taxon>Mycobacteriales</taxon>
        <taxon>Nocardiaceae</taxon>
        <taxon>Antrihabitans</taxon>
    </lineage>
</organism>
<keyword evidence="2" id="KW-1003">Cell membrane</keyword>
<keyword evidence="6" id="KW-0472">Membrane</keyword>
<keyword evidence="7" id="KW-0804">Transcription</keyword>
<evidence type="ECO:0000256" key="3">
    <source>
        <dbReference type="ARBA" id="ARBA00022692"/>
    </source>
</evidence>
<feature type="domain" description="Anti-sigma K factor RskA C-terminal" evidence="11">
    <location>
        <begin position="192"/>
        <end position="323"/>
    </location>
</feature>
<evidence type="ECO:0000256" key="10">
    <source>
        <dbReference type="SAM" id="MobiDB-lite"/>
    </source>
</evidence>
<evidence type="ECO:0000313" key="14">
    <source>
        <dbReference type="Proteomes" id="UP000322244"/>
    </source>
</evidence>
<keyword evidence="5" id="KW-0805">Transcription regulation</keyword>
<dbReference type="PANTHER" id="PTHR37461">
    <property type="entry name" value="ANTI-SIGMA-K FACTOR RSKA"/>
    <property type="match status" value="1"/>
</dbReference>
<gene>
    <name evidence="13" type="ORF">FOY51_13780</name>
</gene>
<dbReference type="PANTHER" id="PTHR37461:SF1">
    <property type="entry name" value="ANTI-SIGMA-K FACTOR RSKA"/>
    <property type="match status" value="1"/>
</dbReference>
<protein>
    <recommendedName>
        <fullName evidence="9">Regulator of SigK</fullName>
    </recommendedName>
    <alternativeName>
        <fullName evidence="8">Sigma-K anti-sigma factor RskA</fullName>
    </alternativeName>
</protein>
<dbReference type="InterPro" id="IPR053877">
    <property type="entry name" value="RskA_N"/>
</dbReference>
<proteinExistence type="predicted"/>
<dbReference type="InterPro" id="IPR051474">
    <property type="entry name" value="Anti-sigma-K/W_factor"/>
</dbReference>
<feature type="domain" description="Anti-sigma-K factor RskA N-terminal" evidence="12">
    <location>
        <begin position="12"/>
        <end position="57"/>
    </location>
</feature>
<dbReference type="Pfam" id="PF22618">
    <property type="entry name" value="RskA_N"/>
    <property type="match status" value="1"/>
</dbReference>
<dbReference type="Gene3D" id="1.10.10.1320">
    <property type="entry name" value="Anti-sigma factor, zinc-finger domain"/>
    <property type="match status" value="1"/>
</dbReference>
<reference evidence="13 14" key="1">
    <citation type="submission" date="2019-07" db="EMBL/GenBank/DDBJ databases">
        <title>Rhodococcus cavernicolus sp. nov., isolated from a cave.</title>
        <authorList>
            <person name="Lee S.D."/>
        </authorList>
    </citation>
    <scope>NUCLEOTIDE SEQUENCE [LARGE SCALE GENOMIC DNA]</scope>
    <source>
        <strain evidence="13 14">C1-24</strain>
    </source>
</reference>
<evidence type="ECO:0000256" key="2">
    <source>
        <dbReference type="ARBA" id="ARBA00022475"/>
    </source>
</evidence>
<name>A0A5A7SEU2_9NOCA</name>
<dbReference type="GO" id="GO:0016989">
    <property type="term" value="F:sigma factor antagonist activity"/>
    <property type="evidence" value="ECO:0007669"/>
    <property type="project" value="TreeGrafter"/>
</dbReference>
<dbReference type="EMBL" id="VLNY01000005">
    <property type="protein sequence ID" value="KAA0022741.1"/>
    <property type="molecule type" value="Genomic_DNA"/>
</dbReference>
<sequence length="330" mass="34557">MFGGRVMNDDQIDLAHGYALGILDADEQQAVQRLRASSATEVNRDFEDLVRQTRETLTAISFATIVTPPAALRERLLTQIASGRPDDAEQTVQFQRIDPTAFHEQEPQPFPDSQSFQDPQPHRVLPPSDTDNRTNGAAYFDTAGPASFDTAGPASFDTAGPASFDTAGPVSMDRYREAKKKQPRWKLAAGSMAAAIALLAGGVFIGSQFTGSTSTSTADQVIAAGDVRAANFPVAAGGNATAVFSKSKDAAILLMDNVAPPTDGKVFQMWFITGNNAPVSAGILDAAQVSPASSTVVKGLGNASKLALTVEPSGGSAQPTTTPFIALDLA</sequence>
<evidence type="ECO:0000256" key="6">
    <source>
        <dbReference type="ARBA" id="ARBA00023136"/>
    </source>
</evidence>
<dbReference type="OrthoDB" id="153510at2"/>
<evidence type="ECO:0000256" key="4">
    <source>
        <dbReference type="ARBA" id="ARBA00022989"/>
    </source>
</evidence>